<evidence type="ECO:0000313" key="2">
    <source>
        <dbReference type="Proteomes" id="UP001597237"/>
    </source>
</evidence>
<evidence type="ECO:0000313" key="1">
    <source>
        <dbReference type="EMBL" id="MFD1785083.1"/>
    </source>
</evidence>
<reference evidence="2" key="1">
    <citation type="journal article" date="2019" name="Int. J. Syst. Evol. Microbiol.">
        <title>The Global Catalogue of Microorganisms (GCM) 10K type strain sequencing project: providing services to taxonomists for standard genome sequencing and annotation.</title>
        <authorList>
            <consortium name="The Broad Institute Genomics Platform"/>
            <consortium name="The Broad Institute Genome Sequencing Center for Infectious Disease"/>
            <person name="Wu L."/>
            <person name="Ma J."/>
        </authorList>
    </citation>
    <scope>NUCLEOTIDE SEQUENCE [LARGE SCALE GENOMIC DNA]</scope>
    <source>
        <strain evidence="2">DFY28</strain>
    </source>
</reference>
<sequence length="159" mass="17589">MSDLDIGRRRALALGGAVLLSGCAWQATGQTRTELESLEIVTQAGRHRFKVEIADDDAERNRGLMHRRSLAPDRGMLFIFPSERPVAFWMRNTLIPLDMIFVRRDGTIRSIAHETTPLDETPVPSGGPVLAVLEIAGGRARQLGVLPGDRIVHRTFPRG</sequence>
<comment type="caution">
    <text evidence="1">The sequence shown here is derived from an EMBL/GenBank/DDBJ whole genome shotgun (WGS) entry which is preliminary data.</text>
</comment>
<dbReference type="Gene3D" id="2.60.120.1140">
    <property type="entry name" value="Protein of unknown function DUF192"/>
    <property type="match status" value="1"/>
</dbReference>
<dbReference type="InterPro" id="IPR038695">
    <property type="entry name" value="Saro_0823-like_sf"/>
</dbReference>
<dbReference type="PANTHER" id="PTHR37953">
    <property type="entry name" value="UPF0127 PROTEIN MJ1496"/>
    <property type="match status" value="1"/>
</dbReference>
<dbReference type="EMBL" id="JBHUEY010000006">
    <property type="protein sequence ID" value="MFD1785083.1"/>
    <property type="molecule type" value="Genomic_DNA"/>
</dbReference>
<dbReference type="Proteomes" id="UP001597237">
    <property type="component" value="Unassembled WGS sequence"/>
</dbReference>
<dbReference type="RefSeq" id="WP_377282038.1">
    <property type="nucleotide sequence ID" value="NZ_JBHRSI010000005.1"/>
</dbReference>
<dbReference type="Pfam" id="PF02643">
    <property type="entry name" value="DUF192"/>
    <property type="match status" value="1"/>
</dbReference>
<dbReference type="PANTHER" id="PTHR37953:SF1">
    <property type="entry name" value="UPF0127 PROTEIN MJ1496"/>
    <property type="match status" value="1"/>
</dbReference>
<organism evidence="1 2">
    <name type="scientific">Phenylobacterium terrae</name>
    <dbReference type="NCBI Taxonomy" id="2665495"/>
    <lineage>
        <taxon>Bacteria</taxon>
        <taxon>Pseudomonadati</taxon>
        <taxon>Pseudomonadota</taxon>
        <taxon>Alphaproteobacteria</taxon>
        <taxon>Caulobacterales</taxon>
        <taxon>Caulobacteraceae</taxon>
        <taxon>Phenylobacterium</taxon>
    </lineage>
</organism>
<dbReference type="InterPro" id="IPR003795">
    <property type="entry name" value="DUF192"/>
</dbReference>
<proteinExistence type="predicted"/>
<accession>A0ABW4N5J1</accession>
<protein>
    <submittedName>
        <fullName evidence="1">DUF192 domain-containing protein</fullName>
    </submittedName>
</protein>
<gene>
    <name evidence="1" type="ORF">ACFSC0_16905</name>
</gene>
<keyword evidence="2" id="KW-1185">Reference proteome</keyword>
<name>A0ABW4N5J1_9CAUL</name>